<dbReference type="Pfam" id="PF07572">
    <property type="entry name" value="BCNT"/>
    <property type="match status" value="1"/>
</dbReference>
<evidence type="ECO:0000256" key="1">
    <source>
        <dbReference type="SAM" id="MobiDB-lite"/>
    </source>
</evidence>
<dbReference type="AlphaFoldDB" id="A0AAX4NX68"/>
<accession>A0AAX4NX68</accession>
<reference evidence="3 4" key="1">
    <citation type="submission" date="2024-03" db="EMBL/GenBank/DDBJ databases">
        <title>Complete genome sequence of the green alga Chloropicon roscoffensis RCC1871.</title>
        <authorList>
            <person name="Lemieux C."/>
            <person name="Pombert J.-F."/>
            <person name="Otis C."/>
            <person name="Turmel M."/>
        </authorList>
    </citation>
    <scope>NUCLEOTIDE SEQUENCE [LARGE SCALE GENOMIC DNA]</scope>
    <source>
        <strain evidence="3 4">RCC1871</strain>
    </source>
</reference>
<dbReference type="EMBL" id="CP151501">
    <property type="protein sequence ID" value="WZN58602.1"/>
    <property type="molecule type" value="Genomic_DNA"/>
</dbReference>
<dbReference type="PANTHER" id="PTHR48295:SF1">
    <property type="entry name" value="SWR1-COMPLEX PROTEIN 5"/>
    <property type="match status" value="1"/>
</dbReference>
<proteinExistence type="predicted"/>
<dbReference type="PANTHER" id="PTHR48295">
    <property type="entry name" value="CRANIOFACIAL DEVELOPMENT PROTEIN 1"/>
    <property type="match status" value="1"/>
</dbReference>
<keyword evidence="4" id="KW-1185">Reference proteome</keyword>
<evidence type="ECO:0000313" key="3">
    <source>
        <dbReference type="EMBL" id="WZN58602.1"/>
    </source>
</evidence>
<dbReference type="InterPro" id="IPR011421">
    <property type="entry name" value="BCNT-C"/>
</dbReference>
<feature type="compositionally biased region" description="Basic and acidic residues" evidence="1">
    <location>
        <begin position="61"/>
        <end position="70"/>
    </location>
</feature>
<gene>
    <name evidence="3" type="ORF">HKI87_01g01260</name>
</gene>
<evidence type="ECO:0000259" key="2">
    <source>
        <dbReference type="PROSITE" id="PS51279"/>
    </source>
</evidence>
<name>A0AAX4NX68_9CHLO</name>
<feature type="region of interest" description="Disordered" evidence="1">
    <location>
        <begin position="1"/>
        <end position="133"/>
    </location>
</feature>
<dbReference type="Proteomes" id="UP001472866">
    <property type="component" value="Chromosome 01"/>
</dbReference>
<feature type="compositionally biased region" description="Basic and acidic residues" evidence="1">
    <location>
        <begin position="98"/>
        <end position="110"/>
    </location>
</feature>
<evidence type="ECO:0000313" key="4">
    <source>
        <dbReference type="Proteomes" id="UP001472866"/>
    </source>
</evidence>
<protein>
    <submittedName>
        <fullName evidence="3">BCNT-C domain-containing protein</fullName>
    </submittedName>
</protein>
<feature type="compositionally biased region" description="Basic and acidic residues" evidence="1">
    <location>
        <begin position="20"/>
        <end position="41"/>
    </location>
</feature>
<dbReference type="InterPro" id="IPR027124">
    <property type="entry name" value="Swc5/CFDP1/2"/>
</dbReference>
<organism evidence="3 4">
    <name type="scientific">Chloropicon roscoffensis</name>
    <dbReference type="NCBI Taxonomy" id="1461544"/>
    <lineage>
        <taxon>Eukaryota</taxon>
        <taxon>Viridiplantae</taxon>
        <taxon>Chlorophyta</taxon>
        <taxon>Chloropicophyceae</taxon>
        <taxon>Chloropicales</taxon>
        <taxon>Chloropicaceae</taxon>
        <taxon>Chloropicon</taxon>
    </lineage>
</organism>
<sequence>MANLLSAALPSSDEEDDDYDPSRDLAEAKKREKEELLDGGRGRQGVSGRRTGGLAELPELEELRRQKERAIQGAVAGPAAGEEKGEDWRDLSRRRKREGWVDEAWKRLKADASTSKPEAAVAGGPELPSSEGEKRAFAADAIRTMREAAKFGFRTSSAFTGKNAKRVLVKETRNFAGKNVEVETEVDAASKQGKKAVDKAKATEKKRGLDYVLHLLDSKRKLNIIDKSKLDWKAYKRENKQVEEELNQYAKGGDRYTERQEFLKRSELREYEIERDARLASSTRNRGRL</sequence>
<feature type="compositionally biased region" description="Basic and acidic residues" evidence="1">
    <location>
        <begin position="81"/>
        <end position="91"/>
    </location>
</feature>
<feature type="compositionally biased region" description="Low complexity" evidence="1">
    <location>
        <begin position="44"/>
        <end position="57"/>
    </location>
</feature>
<feature type="domain" description="BCNT-C" evidence="2">
    <location>
        <begin position="203"/>
        <end position="284"/>
    </location>
</feature>
<dbReference type="PROSITE" id="PS51279">
    <property type="entry name" value="BCNT_C"/>
    <property type="match status" value="1"/>
</dbReference>